<feature type="region of interest" description="Disordered" evidence="1">
    <location>
        <begin position="33"/>
        <end position="68"/>
    </location>
</feature>
<sequence length="281" mass="29700">MKKFLLSLIVTVFTVGVAMPDAEARRLGGGGSFGIQRQATPAPRAPATAQTPPRTQQAGAAPNAAKPRSSWMGPIAGLAAGLGLAALFSHLGLGEEFGSLVLMLLLVGGAFLLFRMLTRRPADSARLQYAGAGRTDPQAAPAAQFEAVRTPAGESSALPADFDAAAFAREAKVQFIRLQAAHDEGNLDDIRAFTTPEVFAEVRMQITERGGAVQRTDVVELDAQVVEVAQEAGQYIVGVRFSGLLREEADAAPQPFDEIWHLTKPVDGSRGWVIAGIQQVS</sequence>
<dbReference type="OrthoDB" id="5297955at2"/>
<keyword evidence="2" id="KW-1133">Transmembrane helix</keyword>
<keyword evidence="2" id="KW-0812">Transmembrane</keyword>
<keyword evidence="2" id="KW-0472">Membrane</keyword>
<evidence type="ECO:0000259" key="3">
    <source>
        <dbReference type="SMART" id="SM00978"/>
    </source>
</evidence>
<dbReference type="AlphaFoldDB" id="A0A4S4AL06"/>
<accession>A0A4S4AL06</accession>
<proteinExistence type="predicted"/>
<feature type="transmembrane region" description="Helical" evidence="2">
    <location>
        <begin position="100"/>
        <end position="118"/>
    </location>
</feature>
<protein>
    <submittedName>
        <fullName evidence="4">Tim44 domain-containing protein</fullName>
    </submittedName>
</protein>
<evidence type="ECO:0000256" key="1">
    <source>
        <dbReference type="SAM" id="MobiDB-lite"/>
    </source>
</evidence>
<evidence type="ECO:0000313" key="5">
    <source>
        <dbReference type="Proteomes" id="UP000307956"/>
    </source>
</evidence>
<dbReference type="EMBL" id="SSOD01000012">
    <property type="protein sequence ID" value="THF60164.1"/>
    <property type="molecule type" value="Genomic_DNA"/>
</dbReference>
<dbReference type="Pfam" id="PF04280">
    <property type="entry name" value="Tim44"/>
    <property type="match status" value="1"/>
</dbReference>
<dbReference type="PANTHER" id="PTHR41542">
    <property type="entry name" value="BLL5807 PROTEIN"/>
    <property type="match status" value="1"/>
</dbReference>
<dbReference type="SUPFAM" id="SSF54427">
    <property type="entry name" value="NTF2-like"/>
    <property type="match status" value="1"/>
</dbReference>
<evidence type="ECO:0000256" key="2">
    <source>
        <dbReference type="SAM" id="Phobius"/>
    </source>
</evidence>
<dbReference type="InterPro" id="IPR032710">
    <property type="entry name" value="NTF2-like_dom_sf"/>
</dbReference>
<comment type="caution">
    <text evidence="4">The sequence shown here is derived from an EMBL/GenBank/DDBJ whole genome shotgun (WGS) entry which is preliminary data.</text>
</comment>
<dbReference type="RefSeq" id="WP_136385746.1">
    <property type="nucleotide sequence ID" value="NZ_SSOD01000012.1"/>
</dbReference>
<dbReference type="SMART" id="SM00978">
    <property type="entry name" value="Tim44"/>
    <property type="match status" value="1"/>
</dbReference>
<name>A0A4S4AL06_9RHOO</name>
<dbReference type="InterPro" id="IPR007379">
    <property type="entry name" value="Tim44-like_dom"/>
</dbReference>
<feature type="compositionally biased region" description="Low complexity" evidence="1">
    <location>
        <begin position="36"/>
        <end position="62"/>
    </location>
</feature>
<dbReference type="PANTHER" id="PTHR41542:SF1">
    <property type="entry name" value="BLL5807 PROTEIN"/>
    <property type="match status" value="1"/>
</dbReference>
<feature type="domain" description="Tim44-like" evidence="3">
    <location>
        <begin position="148"/>
        <end position="279"/>
    </location>
</feature>
<gene>
    <name evidence="4" type="ORF">E6O51_14650</name>
</gene>
<dbReference type="Proteomes" id="UP000307956">
    <property type="component" value="Unassembled WGS sequence"/>
</dbReference>
<keyword evidence="5" id="KW-1185">Reference proteome</keyword>
<feature type="transmembrane region" description="Helical" evidence="2">
    <location>
        <begin position="71"/>
        <end position="93"/>
    </location>
</feature>
<evidence type="ECO:0000313" key="4">
    <source>
        <dbReference type="EMBL" id="THF60164.1"/>
    </source>
</evidence>
<reference evidence="4 5" key="1">
    <citation type="submission" date="2019-04" db="EMBL/GenBank/DDBJ databases">
        <title>Azoarcus rhizosphaerae sp. nov. isolated from rhizosphere of Ficus religiosa.</title>
        <authorList>
            <person name="Lin S.-Y."/>
            <person name="Hameed A."/>
            <person name="Hsu Y.-H."/>
            <person name="Young C.-C."/>
        </authorList>
    </citation>
    <scope>NUCLEOTIDE SEQUENCE [LARGE SCALE GENOMIC DNA]</scope>
    <source>
        <strain evidence="4 5">CC-YHH848</strain>
    </source>
</reference>
<organism evidence="4 5">
    <name type="scientific">Pseudothauera rhizosphaerae</name>
    <dbReference type="NCBI Taxonomy" id="2565932"/>
    <lineage>
        <taxon>Bacteria</taxon>
        <taxon>Pseudomonadati</taxon>
        <taxon>Pseudomonadota</taxon>
        <taxon>Betaproteobacteria</taxon>
        <taxon>Rhodocyclales</taxon>
        <taxon>Zoogloeaceae</taxon>
        <taxon>Pseudothauera</taxon>
    </lineage>
</organism>